<evidence type="ECO:0000256" key="6">
    <source>
        <dbReference type="ARBA" id="ARBA00022989"/>
    </source>
</evidence>
<dbReference type="PROSITE" id="PS50853">
    <property type="entry name" value="FN3"/>
    <property type="match status" value="3"/>
</dbReference>
<keyword evidence="9" id="KW-0393">Immunoglobulin domain</keyword>
<dbReference type="GO" id="GO:0007411">
    <property type="term" value="P:axon guidance"/>
    <property type="evidence" value="ECO:0007669"/>
    <property type="project" value="TreeGrafter"/>
</dbReference>
<evidence type="ECO:0000259" key="13">
    <source>
        <dbReference type="PROSITE" id="PS50853"/>
    </source>
</evidence>
<feature type="signal peptide" evidence="11">
    <location>
        <begin position="1"/>
        <end position="20"/>
    </location>
</feature>
<dbReference type="CDD" id="cd00063">
    <property type="entry name" value="FN3"/>
    <property type="match status" value="3"/>
</dbReference>
<keyword evidence="15" id="KW-1185">Reference proteome</keyword>
<keyword evidence="2 10" id="KW-0812">Transmembrane</keyword>
<dbReference type="Pfam" id="PF00041">
    <property type="entry name" value="fn3"/>
    <property type="match status" value="2"/>
</dbReference>
<dbReference type="InterPro" id="IPR003598">
    <property type="entry name" value="Ig_sub2"/>
</dbReference>
<dbReference type="GO" id="GO:0098632">
    <property type="term" value="F:cell-cell adhesion mediator activity"/>
    <property type="evidence" value="ECO:0007669"/>
    <property type="project" value="TreeGrafter"/>
</dbReference>
<comment type="subcellular location">
    <subcellularLocation>
        <location evidence="1">Membrane</location>
        <topology evidence="1">Single-pass type I membrane protein</topology>
    </subcellularLocation>
</comment>
<feature type="domain" description="Ig-like" evidence="12">
    <location>
        <begin position="366"/>
        <end position="461"/>
    </location>
</feature>
<dbReference type="Pfam" id="PF25059">
    <property type="entry name" value="FN3_DSCAM-DSCAML_C"/>
    <property type="match status" value="1"/>
</dbReference>
<dbReference type="InterPro" id="IPR003599">
    <property type="entry name" value="Ig_sub"/>
</dbReference>
<keyword evidence="8" id="KW-1015">Disulfide bond</keyword>
<feature type="domain" description="Ig-like" evidence="12">
    <location>
        <begin position="28"/>
        <end position="142"/>
    </location>
</feature>
<evidence type="ECO:0000313" key="15">
    <source>
        <dbReference type="Proteomes" id="UP000015104"/>
    </source>
</evidence>
<dbReference type="InterPro" id="IPR036116">
    <property type="entry name" value="FN3_sf"/>
</dbReference>
<feature type="domain" description="Fibronectin type-III" evidence="13">
    <location>
        <begin position="866"/>
        <end position="962"/>
    </location>
</feature>
<feature type="domain" description="Fibronectin type-III" evidence="13">
    <location>
        <begin position="1044"/>
        <end position="1141"/>
    </location>
</feature>
<feature type="chain" id="PRO_5004581535" evidence="11">
    <location>
        <begin position="21"/>
        <end position="1386"/>
    </location>
</feature>
<evidence type="ECO:0000256" key="7">
    <source>
        <dbReference type="ARBA" id="ARBA00023136"/>
    </source>
</evidence>
<dbReference type="InterPro" id="IPR007110">
    <property type="entry name" value="Ig-like_dom"/>
</dbReference>
<dbReference type="Proteomes" id="UP000015104">
    <property type="component" value="Unassembled WGS sequence"/>
</dbReference>
<dbReference type="SMART" id="SM00060">
    <property type="entry name" value="FN3"/>
    <property type="match status" value="3"/>
</dbReference>
<dbReference type="FunFam" id="2.60.40.10:FF:000104">
    <property type="entry name" value="Down syndrome cell adhesion molecule b"/>
    <property type="match status" value="1"/>
</dbReference>
<dbReference type="SMART" id="SM00408">
    <property type="entry name" value="IGc2"/>
    <property type="match status" value="7"/>
</dbReference>
<feature type="domain" description="Ig-like" evidence="12">
    <location>
        <begin position="754"/>
        <end position="861"/>
    </location>
</feature>
<dbReference type="InterPro" id="IPR013098">
    <property type="entry name" value="Ig_I-set"/>
</dbReference>
<dbReference type="SUPFAM" id="SSF49265">
    <property type="entry name" value="Fibronectin type III"/>
    <property type="match status" value="2"/>
</dbReference>
<evidence type="ECO:0000256" key="5">
    <source>
        <dbReference type="ARBA" id="ARBA00022889"/>
    </source>
</evidence>
<evidence type="ECO:0000256" key="9">
    <source>
        <dbReference type="ARBA" id="ARBA00023319"/>
    </source>
</evidence>
<keyword evidence="6 10" id="KW-1133">Transmembrane helix</keyword>
<dbReference type="PANTHER" id="PTHR10075:SF100">
    <property type="entry name" value="FASCICLIN-2"/>
    <property type="match status" value="1"/>
</dbReference>
<dbReference type="CDD" id="cd00096">
    <property type="entry name" value="Ig"/>
    <property type="match status" value="1"/>
</dbReference>
<dbReference type="STRING" id="32264.T1KP14"/>
<dbReference type="InterPro" id="IPR003961">
    <property type="entry name" value="FN3_dom"/>
</dbReference>
<dbReference type="Gene3D" id="2.60.40.10">
    <property type="entry name" value="Immunoglobulins"/>
    <property type="match status" value="12"/>
</dbReference>
<feature type="domain" description="Fibronectin type-III" evidence="13">
    <location>
        <begin position="1145"/>
        <end position="1237"/>
    </location>
</feature>
<evidence type="ECO:0000256" key="8">
    <source>
        <dbReference type="ARBA" id="ARBA00023157"/>
    </source>
</evidence>
<dbReference type="FunFam" id="2.60.40.10:FF:000333">
    <property type="entry name" value="Down syndrome cell adhesion molecule"/>
    <property type="match status" value="1"/>
</dbReference>
<dbReference type="GO" id="GO:0030424">
    <property type="term" value="C:axon"/>
    <property type="evidence" value="ECO:0007669"/>
    <property type="project" value="TreeGrafter"/>
</dbReference>
<dbReference type="FunFam" id="2.60.40.10:FF:000017">
    <property type="entry name" value="Down syndrome cell adhesion molecule b"/>
    <property type="match status" value="1"/>
</dbReference>
<keyword evidence="7 10" id="KW-0472">Membrane</keyword>
<evidence type="ECO:0000256" key="1">
    <source>
        <dbReference type="ARBA" id="ARBA00004479"/>
    </source>
</evidence>
<dbReference type="eggNOG" id="KOG3510">
    <property type="taxonomic scope" value="Eukaryota"/>
</dbReference>
<dbReference type="InterPro" id="IPR036179">
    <property type="entry name" value="Ig-like_dom_sf"/>
</dbReference>
<evidence type="ECO:0000256" key="4">
    <source>
        <dbReference type="ARBA" id="ARBA00022737"/>
    </source>
</evidence>
<dbReference type="PANTHER" id="PTHR10075">
    <property type="entry name" value="BASIGIN RELATED"/>
    <property type="match status" value="1"/>
</dbReference>
<dbReference type="SMART" id="SM00409">
    <property type="entry name" value="IG"/>
    <property type="match status" value="8"/>
</dbReference>
<dbReference type="GO" id="GO:0007156">
    <property type="term" value="P:homophilic cell adhesion via plasma membrane adhesion molecules"/>
    <property type="evidence" value="ECO:0007669"/>
    <property type="project" value="TreeGrafter"/>
</dbReference>
<name>T1KP14_TETUR</name>
<dbReference type="EnsemblMetazoa" id="tetur16g03020.1">
    <property type="protein sequence ID" value="tetur16g03020.1"/>
    <property type="gene ID" value="tetur16g03020"/>
</dbReference>
<feature type="domain" description="Ig-like" evidence="12">
    <location>
        <begin position="655"/>
        <end position="745"/>
    </location>
</feature>
<protein>
    <submittedName>
        <fullName evidence="14">Uncharacterized protein</fullName>
    </submittedName>
</protein>
<evidence type="ECO:0000256" key="3">
    <source>
        <dbReference type="ARBA" id="ARBA00022729"/>
    </source>
</evidence>
<dbReference type="PROSITE" id="PS50835">
    <property type="entry name" value="IG_LIKE"/>
    <property type="match status" value="8"/>
</dbReference>
<proteinExistence type="predicted"/>
<feature type="domain" description="Ig-like" evidence="12">
    <location>
        <begin position="556"/>
        <end position="650"/>
    </location>
</feature>
<dbReference type="HOGENOM" id="CLU_001038_2_1_1"/>
<keyword evidence="4" id="KW-0677">Repeat</keyword>
<evidence type="ECO:0000256" key="10">
    <source>
        <dbReference type="SAM" id="Phobius"/>
    </source>
</evidence>
<feature type="domain" description="Ig-like" evidence="12">
    <location>
        <begin position="256"/>
        <end position="337"/>
    </location>
</feature>
<dbReference type="GO" id="GO:0070593">
    <property type="term" value="P:dendrite self-avoidance"/>
    <property type="evidence" value="ECO:0007669"/>
    <property type="project" value="TreeGrafter"/>
</dbReference>
<organism evidence="14 15">
    <name type="scientific">Tetranychus urticae</name>
    <name type="common">Two-spotted spider mite</name>
    <dbReference type="NCBI Taxonomy" id="32264"/>
    <lineage>
        <taxon>Eukaryota</taxon>
        <taxon>Metazoa</taxon>
        <taxon>Ecdysozoa</taxon>
        <taxon>Arthropoda</taxon>
        <taxon>Chelicerata</taxon>
        <taxon>Arachnida</taxon>
        <taxon>Acari</taxon>
        <taxon>Acariformes</taxon>
        <taxon>Trombidiformes</taxon>
        <taxon>Prostigmata</taxon>
        <taxon>Eleutherengona</taxon>
        <taxon>Raphignathae</taxon>
        <taxon>Tetranychoidea</taxon>
        <taxon>Tetranychidae</taxon>
        <taxon>Tetranychus</taxon>
    </lineage>
</organism>
<feature type="domain" description="Ig-like" evidence="12">
    <location>
        <begin position="152"/>
        <end position="249"/>
    </location>
</feature>
<evidence type="ECO:0000256" key="11">
    <source>
        <dbReference type="SAM" id="SignalP"/>
    </source>
</evidence>
<keyword evidence="3 11" id="KW-0732">Signal</keyword>
<keyword evidence="5" id="KW-0130">Cell adhesion</keyword>
<dbReference type="SUPFAM" id="SSF48726">
    <property type="entry name" value="Immunoglobulin"/>
    <property type="match status" value="8"/>
</dbReference>
<sequence>MVFKFSLIIGLLTLLPSKYAATQDRPKPEIKVDDEKVYIGSDVTLHCKIDSSFSNQFKVSAWFTDDGLIFLAPTLSSISTASTISSDSAAAVMTKWRQIILSNGNLYIYNITRRDLDRKYRCQVQDLLTGARIDSVNWATLSLIGPSKNTSPIIHSERLSNKYIHAEEGDILLINCPIIGFPRPDIRWFKHTVTTGSAGGYTNTEQQLPGSSHLYPESIMFIPRLTFRDSGKYQCSANNSFGQNHFELTLFLKRDIRVAITSNNPEPAIGSDVTFNCSLIITPSYDKNLAQYSDIIREVKWHKNMSQLSNDNRIAIKDAHQMTIHSLNFHDNGIYQCFIKTYQFEEVHHEKWYHSSITLKIPEKAPTFGTVFPEQIKITGTQLSLKCSAFGSPIPTIKWRIDGKHVDNGFARSNVYGYLTADRKGFTSFLNISSLTVQDAGTYECIAENSVSSVSHLSRIDIIGPPGIKPMDNMTAIMGQTYQLYCPYTGYPVDEVYFTKNNRRLPFEERHIHVGLGKINILSVSKEDAGFYKCIVSSLNGERYESNLYLHVVAPPILSPFSFPTSLEEGMRISIMCSVISGDPPITIAWLKNGLPLADRSEPNPSIHIVSLTEYVSSLIIENLNKTDSGNYTCSASSLHSWTSYSAQLTVKSKPHFTLTPSGRIATTEMPVLFNCQADGVPSPVIRWKFQRSATQTSEPVAILSSPRVHVLENGSLHIRTVSLDDEGTYLCEASNGLGKSISVSAFLKVHEPPKIRPVTSKSIVKRSERTELICQASGSLPMVIEWFKDGYPLSQGSDEGNLHTSTSYSSNYNLREEDDAKYKVSILTIHSATRNDSALYICNAINFYGSAKTIVKVIVQEPSDPPDNLRATQIKSNSLTVTWTVHHTGNSPILGFIIEYRTASVPLDSKSVRISWIIRDSLETGEGKPRKGVIEGFYIGYKIASTQGSFTYSTMHLPDPNESVNSGNSVTESLLNVPSYEESTNRIGYNSNFNQAKEMKKYQTVISSLKKSTKYAIIVQAFNKEGEGPYSDQIVVETFANDPPKAPKLSFESSTSGSASLTWSLGYAEADSIHGFILSFRCDKFEKEEVYDDIRLPKIYRRYLLSNLLCGTKYSARMCAFNEVGKGEPSNEIFFKTEGTAPIAPDKNSFITSNITMVTLWLTNWSDGKCPIDYFEVQYKPQYQPEWILHSNRILPNLDRIDIREMLPGTWYDLLVTAKNEAGPTEAKYLVATLDITGATVAPLLYNDSKSLVEGLMILVPSISAIIVLILVALFAIYIVFLRPQRETIQSDLYGTHQGADSVSLHSYNKAIKGEPVYEHQRAYCTSLYSTGNNENLEIRDNPGQLCSMEDEYRFVIDNRIPRKGVYDHIYDVPHRQQKIFTALH</sequence>
<evidence type="ECO:0000259" key="12">
    <source>
        <dbReference type="PROSITE" id="PS50835"/>
    </source>
</evidence>
<evidence type="ECO:0000313" key="14">
    <source>
        <dbReference type="EnsemblMetazoa" id="tetur16g03020.1"/>
    </source>
</evidence>
<accession>T1KP14</accession>
<feature type="domain" description="Ig-like" evidence="12">
    <location>
        <begin position="466"/>
        <end position="549"/>
    </location>
</feature>
<dbReference type="InterPro" id="IPR056754">
    <property type="entry name" value="DSCAM/DSCAML_C"/>
</dbReference>
<dbReference type="InterPro" id="IPR013783">
    <property type="entry name" value="Ig-like_fold"/>
</dbReference>
<feature type="transmembrane region" description="Helical" evidence="10">
    <location>
        <begin position="1257"/>
        <end position="1282"/>
    </location>
</feature>
<evidence type="ECO:0000256" key="2">
    <source>
        <dbReference type="ARBA" id="ARBA00022692"/>
    </source>
</evidence>
<reference evidence="14" key="2">
    <citation type="submission" date="2015-06" db="UniProtKB">
        <authorList>
            <consortium name="EnsemblMetazoa"/>
        </authorList>
    </citation>
    <scope>IDENTIFICATION</scope>
</reference>
<dbReference type="Pfam" id="PF13927">
    <property type="entry name" value="Ig_3"/>
    <property type="match status" value="5"/>
</dbReference>
<dbReference type="GO" id="GO:0005886">
    <property type="term" value="C:plasma membrane"/>
    <property type="evidence" value="ECO:0007669"/>
    <property type="project" value="TreeGrafter"/>
</dbReference>
<dbReference type="Pfam" id="PF07679">
    <property type="entry name" value="I-set"/>
    <property type="match status" value="1"/>
</dbReference>
<dbReference type="EMBL" id="CAEY01000284">
    <property type="status" value="NOT_ANNOTATED_CDS"/>
    <property type="molecule type" value="Genomic_DNA"/>
</dbReference>
<reference evidence="15" key="1">
    <citation type="submission" date="2011-08" db="EMBL/GenBank/DDBJ databases">
        <authorList>
            <person name="Rombauts S."/>
        </authorList>
    </citation>
    <scope>NUCLEOTIDE SEQUENCE</scope>
    <source>
        <strain evidence="15">London</strain>
    </source>
</reference>